<evidence type="ECO:0000313" key="3">
    <source>
        <dbReference type="Proteomes" id="UP000727962"/>
    </source>
</evidence>
<keyword evidence="1" id="KW-0812">Transmembrane</keyword>
<comment type="caution">
    <text evidence="2">The sequence shown here is derived from an EMBL/GenBank/DDBJ whole genome shotgun (WGS) entry which is preliminary data.</text>
</comment>
<name>A0A931LTC6_FIMGI</name>
<proteinExistence type="predicted"/>
<feature type="transmembrane region" description="Helical" evidence="1">
    <location>
        <begin position="39"/>
        <end position="59"/>
    </location>
</feature>
<dbReference type="Proteomes" id="UP000727962">
    <property type="component" value="Unassembled WGS sequence"/>
</dbReference>
<keyword evidence="1" id="KW-0472">Membrane</keyword>
<organism evidence="2 3">
    <name type="scientific">Fimbriimonas ginsengisoli</name>
    <dbReference type="NCBI Taxonomy" id="1005039"/>
    <lineage>
        <taxon>Bacteria</taxon>
        <taxon>Bacillati</taxon>
        <taxon>Armatimonadota</taxon>
        <taxon>Fimbriimonadia</taxon>
        <taxon>Fimbriimonadales</taxon>
        <taxon>Fimbriimonadaceae</taxon>
        <taxon>Fimbriimonas</taxon>
    </lineage>
</organism>
<keyword evidence="1" id="KW-1133">Transmembrane helix</keyword>
<gene>
    <name evidence="2" type="ORF">HYR64_08430</name>
</gene>
<accession>A0A931LTC6</accession>
<sequence length="158" mass="17023">MTQRTEEFWQKAIAALTIVGMVCIAVGGVATFLPLVPMLPMFEIGLLLVIGGVVVGFLVHGWGKLGRETVVRNCRIMARYCVNEVGDQMPAGLHAPDEGTRAMIRLWSPERGASEYECALPVWEQCGEGMLGDAIVQGKWLSAFQPVAVASPPPAGRT</sequence>
<feature type="transmembrane region" description="Helical" evidence="1">
    <location>
        <begin position="12"/>
        <end position="33"/>
    </location>
</feature>
<evidence type="ECO:0000256" key="1">
    <source>
        <dbReference type="SAM" id="Phobius"/>
    </source>
</evidence>
<evidence type="ECO:0000313" key="2">
    <source>
        <dbReference type="EMBL" id="MBI1757115.1"/>
    </source>
</evidence>
<dbReference type="AlphaFoldDB" id="A0A931LTC6"/>
<dbReference type="EMBL" id="JACOSL010000052">
    <property type="protein sequence ID" value="MBI1757115.1"/>
    <property type="molecule type" value="Genomic_DNA"/>
</dbReference>
<reference evidence="2" key="1">
    <citation type="submission" date="2020-07" db="EMBL/GenBank/DDBJ databases">
        <title>Huge and variable diversity of episymbiotic CPR bacteria and DPANN archaea in groundwater ecosystems.</title>
        <authorList>
            <person name="He C.Y."/>
            <person name="Keren R."/>
            <person name="Whittaker M."/>
            <person name="Farag I.F."/>
            <person name="Doudna J."/>
            <person name="Cate J.H.D."/>
            <person name="Banfield J.F."/>
        </authorList>
    </citation>
    <scope>NUCLEOTIDE SEQUENCE</scope>
    <source>
        <strain evidence="2">NC_groundwater_17_Pr7_B-0.1um_64_12</strain>
    </source>
</reference>
<protein>
    <submittedName>
        <fullName evidence="2">Uncharacterized protein</fullName>
    </submittedName>
</protein>